<evidence type="ECO:0000256" key="3">
    <source>
        <dbReference type="SAM" id="SignalP"/>
    </source>
</evidence>
<name>A0AAU8LWT8_9BACT</name>
<organism evidence="5">
    <name type="scientific">Candidatus Electrothrix aestuarii</name>
    <dbReference type="NCBI Taxonomy" id="3062594"/>
    <lineage>
        <taxon>Bacteria</taxon>
        <taxon>Pseudomonadati</taxon>
        <taxon>Thermodesulfobacteriota</taxon>
        <taxon>Desulfobulbia</taxon>
        <taxon>Desulfobulbales</taxon>
        <taxon>Desulfobulbaceae</taxon>
        <taxon>Candidatus Electrothrix</taxon>
    </lineage>
</organism>
<dbReference type="PANTHER" id="PTHR43156:SF2">
    <property type="entry name" value="STAGE II SPORULATION PROTEIN E"/>
    <property type="match status" value="1"/>
</dbReference>
<evidence type="ECO:0000256" key="2">
    <source>
        <dbReference type="SAM" id="Phobius"/>
    </source>
</evidence>
<dbReference type="KEGG" id="eaj:Q3M24_01635"/>
<keyword evidence="2" id="KW-0812">Transmembrane</keyword>
<dbReference type="Gene3D" id="3.60.40.10">
    <property type="entry name" value="PPM-type phosphatase domain"/>
    <property type="match status" value="1"/>
</dbReference>
<dbReference type="GO" id="GO:0016020">
    <property type="term" value="C:membrane"/>
    <property type="evidence" value="ECO:0007669"/>
    <property type="project" value="InterPro"/>
</dbReference>
<reference evidence="5" key="2">
    <citation type="submission" date="2024-06" db="EMBL/GenBank/DDBJ databases">
        <authorList>
            <person name="Plum-Jensen L.E."/>
            <person name="Schramm A."/>
            <person name="Marshall I.P.G."/>
        </authorList>
    </citation>
    <scope>NUCLEOTIDE SEQUENCE</scope>
    <source>
        <strain evidence="5">Rat1</strain>
    </source>
</reference>
<dbReference type="EMBL" id="CP159373">
    <property type="protein sequence ID" value="XCN73480.1"/>
    <property type="molecule type" value="Genomic_DNA"/>
</dbReference>
<dbReference type="InterPro" id="IPR003660">
    <property type="entry name" value="HAMP_dom"/>
</dbReference>
<feature type="chain" id="PRO_5043526672" evidence="3">
    <location>
        <begin position="28"/>
        <end position="539"/>
    </location>
</feature>
<dbReference type="InterPro" id="IPR001932">
    <property type="entry name" value="PPM-type_phosphatase-like_dom"/>
</dbReference>
<dbReference type="GO" id="GO:0016791">
    <property type="term" value="F:phosphatase activity"/>
    <property type="evidence" value="ECO:0007669"/>
    <property type="project" value="TreeGrafter"/>
</dbReference>
<dbReference type="Pfam" id="PF07228">
    <property type="entry name" value="SpoIIE"/>
    <property type="match status" value="1"/>
</dbReference>
<dbReference type="PROSITE" id="PS50885">
    <property type="entry name" value="HAMP"/>
    <property type="match status" value="1"/>
</dbReference>
<accession>A0AAU8LWT8</accession>
<evidence type="ECO:0000313" key="5">
    <source>
        <dbReference type="EMBL" id="XCN73480.1"/>
    </source>
</evidence>
<protein>
    <submittedName>
        <fullName evidence="5">PP2C family protein-serine/threonine phosphatase</fullName>
    </submittedName>
</protein>
<reference evidence="5" key="1">
    <citation type="journal article" date="2024" name="Syst. Appl. Microbiol.">
        <title>First single-strain enrichments of Electrothrix cable bacteria, description of E. aestuarii sp. nov. and E. rattekaaiensis sp. nov., and proposal of a cable bacteria taxonomy following the rules of the SeqCode.</title>
        <authorList>
            <person name="Plum-Jensen L.E."/>
            <person name="Schramm A."/>
            <person name="Marshall I.P.G."/>
        </authorList>
    </citation>
    <scope>NUCLEOTIDE SEQUENCE</scope>
    <source>
        <strain evidence="5">Rat1</strain>
    </source>
</reference>
<dbReference type="PANTHER" id="PTHR43156">
    <property type="entry name" value="STAGE II SPORULATION PROTEIN E-RELATED"/>
    <property type="match status" value="1"/>
</dbReference>
<dbReference type="InterPro" id="IPR052016">
    <property type="entry name" value="Bact_Sigma-Reg"/>
</dbReference>
<evidence type="ECO:0000259" key="4">
    <source>
        <dbReference type="PROSITE" id="PS50885"/>
    </source>
</evidence>
<dbReference type="SUPFAM" id="SSF81606">
    <property type="entry name" value="PP2C-like"/>
    <property type="match status" value="1"/>
</dbReference>
<feature type="domain" description="HAMP" evidence="4">
    <location>
        <begin position="249"/>
        <end position="276"/>
    </location>
</feature>
<dbReference type="SMART" id="SM00331">
    <property type="entry name" value="PP2C_SIG"/>
    <property type="match status" value="1"/>
</dbReference>
<dbReference type="AlphaFoldDB" id="A0AAU8LWT8"/>
<keyword evidence="2" id="KW-1133">Transmembrane helix</keyword>
<keyword evidence="1" id="KW-0378">Hydrolase</keyword>
<evidence type="ECO:0000256" key="1">
    <source>
        <dbReference type="ARBA" id="ARBA00022801"/>
    </source>
</evidence>
<dbReference type="Gene3D" id="6.10.340.10">
    <property type="match status" value="1"/>
</dbReference>
<feature type="signal peptide" evidence="3">
    <location>
        <begin position="1"/>
        <end position="27"/>
    </location>
</feature>
<dbReference type="CDD" id="cd06225">
    <property type="entry name" value="HAMP"/>
    <property type="match status" value="1"/>
</dbReference>
<dbReference type="GO" id="GO:0007165">
    <property type="term" value="P:signal transduction"/>
    <property type="evidence" value="ECO:0007669"/>
    <property type="project" value="InterPro"/>
</dbReference>
<keyword evidence="3" id="KW-0732">Signal</keyword>
<dbReference type="InterPro" id="IPR036457">
    <property type="entry name" value="PPM-type-like_dom_sf"/>
</dbReference>
<feature type="transmembrane region" description="Helical" evidence="2">
    <location>
        <begin position="192"/>
        <end position="214"/>
    </location>
</feature>
<keyword evidence="2" id="KW-0472">Membrane</keyword>
<proteinExistence type="predicted"/>
<sequence>MKKKCTISTKVFCLAVTITVISTAVHGFIAYHEQHKEFINGVHEKLFAAAWALPSMLPVDAIHDKIKGPDSISPEEHLKYLTTLSKYTKKIKIAYLYTYIKFDDAFRVATTNATPTELKNGEETAFFTKYQKVPKEMQDAWKTQTIQYGEYGDEWGHFLSIFVPMQTKSGTPYIIGADVSLDFVSGKLAQALLFHTGIGLCFIFIILLLCWSVVHKYISPIGKLAAFTKELASTDFQLSEEKREELTFIKEQYTDEVGQLAEAFLEMQGKLTEYIHNLQETTAAKERIESELRIANSIQMSFLNKQFPPFPERHEFDLYAILVPAREVGGDLYDFCLLDEDHLLFYIGDVAGKGVPAALFMAVTMTLMHDTAKTDYTSVADPADILKKVNISLCRKNESLLFVTLTCFILNLKTGMLTYSNAGHNPPVVLRNDGSTEWMELPKGLVLGIMPEATFSSKTFQLHPGDKIVLETDGVTEAMSPEETLYSSERFIETISVQHGRTAEEISKAIMRSVTEHANGAPPSDDLTIMSLEYRGALL</sequence>
<gene>
    <name evidence="5" type="ORF">Q3M24_01635</name>
</gene>